<dbReference type="InterPro" id="IPR005184">
    <property type="entry name" value="DUF306_Meta_HslJ"/>
</dbReference>
<dbReference type="EMBL" id="JBGMEL010000011">
    <property type="protein sequence ID" value="MFA0791256.1"/>
    <property type="molecule type" value="Genomic_DNA"/>
</dbReference>
<name>A0ABV4NPA8_9GAMM</name>
<evidence type="ECO:0000259" key="1">
    <source>
        <dbReference type="Pfam" id="PF03724"/>
    </source>
</evidence>
<accession>A0ABV4NPA8</accession>
<evidence type="ECO:0000313" key="2">
    <source>
        <dbReference type="EMBL" id="MFA0791256.1"/>
    </source>
</evidence>
<evidence type="ECO:0000313" key="3">
    <source>
        <dbReference type="Proteomes" id="UP001569414"/>
    </source>
</evidence>
<dbReference type="RefSeq" id="WP_299588115.1">
    <property type="nucleotide sequence ID" value="NZ_JBGMEL010000011.1"/>
</dbReference>
<feature type="domain" description="DUF306" evidence="1">
    <location>
        <begin position="77"/>
        <end position="157"/>
    </location>
</feature>
<keyword evidence="3" id="KW-1185">Reference proteome</keyword>
<dbReference type="Gene3D" id="2.40.128.270">
    <property type="match status" value="1"/>
</dbReference>
<dbReference type="Pfam" id="PF03724">
    <property type="entry name" value="META"/>
    <property type="match status" value="1"/>
</dbReference>
<protein>
    <submittedName>
        <fullName evidence="2">META domain-containing protein</fullName>
    </submittedName>
</protein>
<reference evidence="2 3" key="1">
    <citation type="submission" date="2024-08" db="EMBL/GenBank/DDBJ databases">
        <authorList>
            <person name="Ishaq N."/>
        </authorList>
    </citation>
    <scope>NUCLEOTIDE SEQUENCE [LARGE SCALE GENOMIC DNA]</scope>
    <source>
        <strain evidence="2 3">JCM 30400</strain>
    </source>
</reference>
<dbReference type="Proteomes" id="UP001569414">
    <property type="component" value="Unassembled WGS sequence"/>
</dbReference>
<dbReference type="PROSITE" id="PS51257">
    <property type="entry name" value="PROKAR_LIPOPROTEIN"/>
    <property type="match status" value="1"/>
</dbReference>
<comment type="caution">
    <text evidence="2">The sequence shown here is derived from an EMBL/GenBank/DDBJ whole genome shotgun (WGS) entry which is preliminary data.</text>
</comment>
<organism evidence="2 3">
    <name type="scientific">Microbulbifer echini</name>
    <dbReference type="NCBI Taxonomy" id="1529067"/>
    <lineage>
        <taxon>Bacteria</taxon>
        <taxon>Pseudomonadati</taxon>
        <taxon>Pseudomonadota</taxon>
        <taxon>Gammaproteobacteria</taxon>
        <taxon>Cellvibrionales</taxon>
        <taxon>Microbulbiferaceae</taxon>
        <taxon>Microbulbifer</taxon>
    </lineage>
</organism>
<sequence length="165" mass="19362">MPRSHLRLPLVVPTVFALFFSGCMSFHEPYQQPPRQSAWSACEHDWILSDLQDGEDTYEYTLMWKKFWRERPFFTCDRFGYVRGNGGINPYLGRFSLENSGELSWPRTPEISRVGSSRPSDELEANYLRALRKARYLEVVGNKLILSSNDRGTRLEFDRVDEIMR</sequence>
<gene>
    <name evidence="2" type="ORF">ACCI51_11930</name>
</gene>
<proteinExistence type="predicted"/>
<dbReference type="InterPro" id="IPR038670">
    <property type="entry name" value="HslJ-like_sf"/>
</dbReference>